<comment type="similarity">
    <text evidence="1">Belongs to the methyltransferase superfamily.</text>
</comment>
<protein>
    <submittedName>
        <fullName evidence="5">Class I SAM-dependent methyltransferase</fullName>
    </submittedName>
</protein>
<evidence type="ECO:0000256" key="1">
    <source>
        <dbReference type="ARBA" id="ARBA00008361"/>
    </source>
</evidence>
<dbReference type="InterPro" id="IPR013216">
    <property type="entry name" value="Methyltransf_11"/>
</dbReference>
<dbReference type="EMBL" id="VHQG01000002">
    <property type="protein sequence ID" value="TPW75799.1"/>
    <property type="molecule type" value="Genomic_DNA"/>
</dbReference>
<comment type="caution">
    <text evidence="5">The sequence shown here is derived from an EMBL/GenBank/DDBJ whole genome shotgun (WGS) entry which is preliminary data.</text>
</comment>
<sequence>MSERDARAMSFGAATGEYERARPGYPDEIVDAVLAGGPSDVLDLGAGTGKLTRALAARGLRVSAVDPDPAMLAALAERSPDIPVAEGTAESIPFPDASFDLVTVAQAWHWVDAPRAFAEVARVLRPGGALALVWNERDERDEWNRRFGEIAERSGAEVYLDAPVEFAVPFADPVTTWVDWTRELSLEQLLDLVRSRSAWLVRDADGRAEMERGIGELLDERVESRDAVSSAVDRWVMPMRTVAFVARRD</sequence>
<keyword evidence="6" id="KW-1185">Reference proteome</keyword>
<dbReference type="PANTHER" id="PTHR44942">
    <property type="entry name" value="METHYLTRANSF_11 DOMAIN-CONTAINING PROTEIN"/>
    <property type="match status" value="1"/>
</dbReference>
<dbReference type="Proteomes" id="UP000316252">
    <property type="component" value="Unassembled WGS sequence"/>
</dbReference>
<keyword evidence="3 5" id="KW-0808">Transferase</keyword>
<evidence type="ECO:0000259" key="4">
    <source>
        <dbReference type="Pfam" id="PF08241"/>
    </source>
</evidence>
<feature type="domain" description="Methyltransferase type 11" evidence="4">
    <location>
        <begin position="42"/>
        <end position="131"/>
    </location>
</feature>
<dbReference type="InterPro" id="IPR029063">
    <property type="entry name" value="SAM-dependent_MTases_sf"/>
</dbReference>
<dbReference type="InterPro" id="IPR051052">
    <property type="entry name" value="Diverse_substrate_MTase"/>
</dbReference>
<dbReference type="PANTHER" id="PTHR44942:SF4">
    <property type="entry name" value="METHYLTRANSFERASE TYPE 11 DOMAIN-CONTAINING PROTEIN"/>
    <property type="match status" value="1"/>
</dbReference>
<dbReference type="AlphaFoldDB" id="A0A506Y5T0"/>
<keyword evidence="2 5" id="KW-0489">Methyltransferase</keyword>
<dbReference type="Pfam" id="PF08241">
    <property type="entry name" value="Methyltransf_11"/>
    <property type="match status" value="1"/>
</dbReference>
<accession>A0A506Y5T0</accession>
<dbReference type="GO" id="GO:0032259">
    <property type="term" value="P:methylation"/>
    <property type="evidence" value="ECO:0007669"/>
    <property type="project" value="UniProtKB-KW"/>
</dbReference>
<organism evidence="5 6">
    <name type="scientific">Schumannella soli</name>
    <dbReference type="NCBI Taxonomy" id="2590779"/>
    <lineage>
        <taxon>Bacteria</taxon>
        <taxon>Bacillati</taxon>
        <taxon>Actinomycetota</taxon>
        <taxon>Actinomycetes</taxon>
        <taxon>Micrococcales</taxon>
        <taxon>Microbacteriaceae</taxon>
        <taxon>Schumannella</taxon>
    </lineage>
</organism>
<name>A0A506Y5T0_9MICO</name>
<evidence type="ECO:0000313" key="5">
    <source>
        <dbReference type="EMBL" id="TPW75799.1"/>
    </source>
</evidence>
<dbReference type="CDD" id="cd02440">
    <property type="entry name" value="AdoMet_MTases"/>
    <property type="match status" value="1"/>
</dbReference>
<dbReference type="RefSeq" id="WP_141163159.1">
    <property type="nucleotide sequence ID" value="NZ_VHQG01000002.1"/>
</dbReference>
<evidence type="ECO:0000313" key="6">
    <source>
        <dbReference type="Proteomes" id="UP000316252"/>
    </source>
</evidence>
<reference evidence="5 6" key="1">
    <citation type="submission" date="2019-06" db="EMBL/GenBank/DDBJ databases">
        <authorList>
            <person name="Li F."/>
        </authorList>
    </citation>
    <scope>NUCLEOTIDE SEQUENCE [LARGE SCALE GENOMIC DNA]</scope>
    <source>
        <strain evidence="5 6">10F1D-1</strain>
    </source>
</reference>
<dbReference type="OrthoDB" id="9797252at2"/>
<proteinExistence type="inferred from homology"/>
<dbReference type="GO" id="GO:0008757">
    <property type="term" value="F:S-adenosylmethionine-dependent methyltransferase activity"/>
    <property type="evidence" value="ECO:0007669"/>
    <property type="project" value="InterPro"/>
</dbReference>
<dbReference type="SUPFAM" id="SSF53335">
    <property type="entry name" value="S-adenosyl-L-methionine-dependent methyltransferases"/>
    <property type="match status" value="1"/>
</dbReference>
<dbReference type="Gene3D" id="3.40.50.150">
    <property type="entry name" value="Vaccinia Virus protein VP39"/>
    <property type="match status" value="1"/>
</dbReference>
<evidence type="ECO:0000256" key="2">
    <source>
        <dbReference type="ARBA" id="ARBA00022603"/>
    </source>
</evidence>
<gene>
    <name evidence="5" type="ORF">FJ657_08020</name>
</gene>
<evidence type="ECO:0000256" key="3">
    <source>
        <dbReference type="ARBA" id="ARBA00022679"/>
    </source>
</evidence>